<protein>
    <submittedName>
        <fullName evidence="1">Uncharacterized protein</fullName>
    </submittedName>
</protein>
<dbReference type="EMBL" id="PKKJ01000001">
    <property type="protein sequence ID" value="PKY66965.1"/>
    <property type="molecule type" value="Genomic_DNA"/>
</dbReference>
<dbReference type="Proteomes" id="UP000234545">
    <property type="component" value="Unassembled WGS sequence"/>
</dbReference>
<sequence length="247" mass="28954">MTIANLPNWFHTFQKELNDDINNGAKYDCTRKPGIYVIAYKTQESTTHENADDYIFILDGEECALNEIIKRIAEFDPVHTLYDTTLEKTGLMIDAHAPCHGEYCDCDPVEFESIDDVKNLAQNHPSEFDDLISCLCLEEDPCATYFEQLEKLKNYAQEQRINVGIDIIPVHTVQRCREDQFFLTRKSCERHIKKHAHKYYGHNHHAYAEYPYRNDEYMRLVALLASIDLEKSTIVIDKTRYDYLKDR</sequence>
<name>A0A2I1I754_9ACTO</name>
<dbReference type="RefSeq" id="WP_101627462.1">
    <property type="nucleotide sequence ID" value="NZ_PKKJ01000001.1"/>
</dbReference>
<reference evidence="1 2" key="1">
    <citation type="submission" date="2017-12" db="EMBL/GenBank/DDBJ databases">
        <title>Phylogenetic diversity of female urinary microbiome.</title>
        <authorList>
            <person name="Thomas-White K."/>
            <person name="Wolfe A.J."/>
        </authorList>
    </citation>
    <scope>NUCLEOTIDE SEQUENCE [LARGE SCALE GENOMIC DNA]</scope>
    <source>
        <strain evidence="1 2">UMB0250</strain>
    </source>
</reference>
<proteinExistence type="predicted"/>
<dbReference type="AlphaFoldDB" id="A0A2I1I754"/>
<comment type="caution">
    <text evidence="1">The sequence shown here is derived from an EMBL/GenBank/DDBJ whole genome shotgun (WGS) entry which is preliminary data.</text>
</comment>
<gene>
    <name evidence="1" type="ORF">CYJ25_01620</name>
</gene>
<accession>A0A2I1I754</accession>
<evidence type="ECO:0000313" key="2">
    <source>
        <dbReference type="Proteomes" id="UP000234545"/>
    </source>
</evidence>
<organism evidence="1 2">
    <name type="scientific">Schaalia turicensis</name>
    <dbReference type="NCBI Taxonomy" id="131111"/>
    <lineage>
        <taxon>Bacteria</taxon>
        <taxon>Bacillati</taxon>
        <taxon>Actinomycetota</taxon>
        <taxon>Actinomycetes</taxon>
        <taxon>Actinomycetales</taxon>
        <taxon>Actinomycetaceae</taxon>
        <taxon>Schaalia</taxon>
    </lineage>
</organism>
<evidence type="ECO:0000313" key="1">
    <source>
        <dbReference type="EMBL" id="PKY66965.1"/>
    </source>
</evidence>